<reference evidence="1" key="1">
    <citation type="submission" date="2020-05" db="EMBL/GenBank/DDBJ databases">
        <title>Large-scale comparative analyses of tick genomes elucidate their genetic diversity and vector capacities.</title>
        <authorList>
            <person name="Jia N."/>
            <person name="Wang J."/>
            <person name="Shi W."/>
            <person name="Du L."/>
            <person name="Sun Y."/>
            <person name="Zhan W."/>
            <person name="Jiang J."/>
            <person name="Wang Q."/>
            <person name="Zhang B."/>
            <person name="Ji P."/>
            <person name="Sakyi L.B."/>
            <person name="Cui X."/>
            <person name="Yuan T."/>
            <person name="Jiang B."/>
            <person name="Yang W."/>
            <person name="Lam T.T.-Y."/>
            <person name="Chang Q."/>
            <person name="Ding S."/>
            <person name="Wang X."/>
            <person name="Zhu J."/>
            <person name="Ruan X."/>
            <person name="Zhao L."/>
            <person name="Wei J."/>
            <person name="Que T."/>
            <person name="Du C."/>
            <person name="Cheng J."/>
            <person name="Dai P."/>
            <person name="Han X."/>
            <person name="Huang E."/>
            <person name="Gao Y."/>
            <person name="Liu J."/>
            <person name="Shao H."/>
            <person name="Ye R."/>
            <person name="Li L."/>
            <person name="Wei W."/>
            <person name="Wang X."/>
            <person name="Wang C."/>
            <person name="Yang T."/>
            <person name="Huo Q."/>
            <person name="Li W."/>
            <person name="Guo W."/>
            <person name="Chen H."/>
            <person name="Zhou L."/>
            <person name="Ni X."/>
            <person name="Tian J."/>
            <person name="Zhou Y."/>
            <person name="Sheng Y."/>
            <person name="Liu T."/>
            <person name="Pan Y."/>
            <person name="Xia L."/>
            <person name="Li J."/>
            <person name="Zhao F."/>
            <person name="Cao W."/>
        </authorList>
    </citation>
    <scope>NUCLEOTIDE SEQUENCE</scope>
    <source>
        <strain evidence="1">Hyas-2018</strain>
    </source>
</reference>
<gene>
    <name evidence="1" type="ORF">HPB50_012059</name>
</gene>
<accession>A0ACB7T6J4</accession>
<sequence length="92" mass="9791">MTLMTCRYKPPAAGTPGDDPTPDYMNVLSMIFSMCGLMLKAVNFRRGHDVPAKPSAHDIAMVVVTTTTPAFPLPLAPPGFSTARSGRSHSEG</sequence>
<protein>
    <submittedName>
        <fullName evidence="1">Uncharacterized protein</fullName>
    </submittedName>
</protein>
<organism evidence="1 2">
    <name type="scientific">Hyalomma asiaticum</name>
    <name type="common">Tick</name>
    <dbReference type="NCBI Taxonomy" id="266040"/>
    <lineage>
        <taxon>Eukaryota</taxon>
        <taxon>Metazoa</taxon>
        <taxon>Ecdysozoa</taxon>
        <taxon>Arthropoda</taxon>
        <taxon>Chelicerata</taxon>
        <taxon>Arachnida</taxon>
        <taxon>Acari</taxon>
        <taxon>Parasitiformes</taxon>
        <taxon>Ixodida</taxon>
        <taxon>Ixodoidea</taxon>
        <taxon>Ixodidae</taxon>
        <taxon>Hyalomminae</taxon>
        <taxon>Hyalomma</taxon>
    </lineage>
</organism>
<dbReference type="EMBL" id="CM023491">
    <property type="protein sequence ID" value="KAH6941017.1"/>
    <property type="molecule type" value="Genomic_DNA"/>
</dbReference>
<proteinExistence type="predicted"/>
<evidence type="ECO:0000313" key="2">
    <source>
        <dbReference type="Proteomes" id="UP000821845"/>
    </source>
</evidence>
<evidence type="ECO:0000313" key="1">
    <source>
        <dbReference type="EMBL" id="KAH6941017.1"/>
    </source>
</evidence>
<dbReference type="Proteomes" id="UP000821845">
    <property type="component" value="Chromosome 11"/>
</dbReference>
<keyword evidence="2" id="KW-1185">Reference proteome</keyword>
<name>A0ACB7T6J4_HYAAI</name>
<comment type="caution">
    <text evidence="1">The sequence shown here is derived from an EMBL/GenBank/DDBJ whole genome shotgun (WGS) entry which is preliminary data.</text>
</comment>